<reference evidence="1 2" key="1">
    <citation type="submission" date="2017-07" db="EMBL/GenBank/DDBJ databases">
        <authorList>
            <person name="Talla V."/>
            <person name="Backstrom N."/>
        </authorList>
    </citation>
    <scope>NUCLEOTIDE SEQUENCE [LARGE SCALE GENOMIC DNA]</scope>
</reference>
<name>A0A5E4PTJ7_9NEOP</name>
<dbReference type="Proteomes" id="UP000324832">
    <property type="component" value="Unassembled WGS sequence"/>
</dbReference>
<evidence type="ECO:0000313" key="1">
    <source>
        <dbReference type="EMBL" id="VVC89387.1"/>
    </source>
</evidence>
<accession>A0A5E4PTJ7</accession>
<proteinExistence type="predicted"/>
<feature type="non-terminal residue" evidence="1">
    <location>
        <position position="1"/>
    </location>
</feature>
<feature type="non-terminal residue" evidence="1">
    <location>
        <position position="115"/>
    </location>
</feature>
<sequence length="115" mass="12890">LCIRELCKSSHLIALHECWLLKEELCFLDTISEDFSSTGVSAIDTSTGILRGRQYGGVALLWKRSVFQNVSIIQCNNPRICAIKVVLQEKSFVVMSVYMPTDSLANLMEFTDVLS</sequence>
<dbReference type="Gene3D" id="3.60.10.10">
    <property type="entry name" value="Endonuclease/exonuclease/phosphatase"/>
    <property type="match status" value="1"/>
</dbReference>
<dbReference type="InterPro" id="IPR036691">
    <property type="entry name" value="Endo/exonu/phosph_ase_sf"/>
</dbReference>
<protein>
    <recommendedName>
        <fullName evidence="3">Endonuclease/exonuclease/phosphatase domain-containing protein</fullName>
    </recommendedName>
</protein>
<evidence type="ECO:0008006" key="3">
    <source>
        <dbReference type="Google" id="ProtNLM"/>
    </source>
</evidence>
<dbReference type="AlphaFoldDB" id="A0A5E4PTJ7"/>
<dbReference type="EMBL" id="FZQP02000531">
    <property type="protein sequence ID" value="VVC89387.1"/>
    <property type="molecule type" value="Genomic_DNA"/>
</dbReference>
<keyword evidence="2" id="KW-1185">Reference proteome</keyword>
<organism evidence="1 2">
    <name type="scientific">Leptidea sinapis</name>
    <dbReference type="NCBI Taxonomy" id="189913"/>
    <lineage>
        <taxon>Eukaryota</taxon>
        <taxon>Metazoa</taxon>
        <taxon>Ecdysozoa</taxon>
        <taxon>Arthropoda</taxon>
        <taxon>Hexapoda</taxon>
        <taxon>Insecta</taxon>
        <taxon>Pterygota</taxon>
        <taxon>Neoptera</taxon>
        <taxon>Endopterygota</taxon>
        <taxon>Lepidoptera</taxon>
        <taxon>Glossata</taxon>
        <taxon>Ditrysia</taxon>
        <taxon>Papilionoidea</taxon>
        <taxon>Pieridae</taxon>
        <taxon>Dismorphiinae</taxon>
        <taxon>Leptidea</taxon>
    </lineage>
</organism>
<evidence type="ECO:0000313" key="2">
    <source>
        <dbReference type="Proteomes" id="UP000324832"/>
    </source>
</evidence>
<dbReference type="SUPFAM" id="SSF56219">
    <property type="entry name" value="DNase I-like"/>
    <property type="match status" value="1"/>
</dbReference>
<gene>
    <name evidence="1" type="ORF">LSINAPIS_LOCUS2522</name>
</gene>